<dbReference type="Pfam" id="PF01248">
    <property type="entry name" value="Ribosomal_L7Ae"/>
    <property type="match status" value="1"/>
</dbReference>
<sequence>MTDRLEGKKVVGLKQSIKAIRNNMDKKIYLAKDCDGKILKQIEDAADGRTLENIVYVDTMKELGTLCGIDVGATIAVVLHEQE</sequence>
<proteinExistence type="predicted"/>
<evidence type="ECO:0000259" key="1">
    <source>
        <dbReference type="Pfam" id="PF01248"/>
    </source>
</evidence>
<dbReference type="STRING" id="1494.SAMN05216497_11343"/>
<keyword evidence="4" id="KW-0689">Ribosomal protein</keyword>
<dbReference type="OrthoDB" id="2353623at2"/>
<organism evidence="4 6">
    <name type="scientific">Clostridium cochlearium</name>
    <dbReference type="NCBI Taxonomy" id="1494"/>
    <lineage>
        <taxon>Bacteria</taxon>
        <taxon>Bacillati</taxon>
        <taxon>Bacillota</taxon>
        <taxon>Clostridia</taxon>
        <taxon>Eubacteriales</taxon>
        <taxon>Clostridiaceae</taxon>
        <taxon>Clostridium</taxon>
    </lineage>
</organism>
<reference evidence="2 7" key="3">
    <citation type="submission" date="2020-05" db="EMBL/GenBank/DDBJ databases">
        <title>Draft genome sequence of Clostridium cochlearium strain AGROS13 isolated from a sheep dairy farm in New Zealand.</title>
        <authorList>
            <person name="Gupta T.B."/>
            <person name="Jauregui R."/>
            <person name="Risson A.N."/>
            <person name="Brightwell G."/>
            <person name="Maclean P."/>
        </authorList>
    </citation>
    <scope>NUCLEOTIDE SEQUENCE [LARGE SCALE GENOMIC DNA]</scope>
    <source>
        <strain evidence="2 7">AGROS13</strain>
    </source>
</reference>
<evidence type="ECO:0000313" key="2">
    <source>
        <dbReference type="EMBL" id="NOH17205.1"/>
    </source>
</evidence>
<protein>
    <submittedName>
        <fullName evidence="2">50S ribosomal protein L7ae-like protein</fullName>
    </submittedName>
    <submittedName>
        <fullName evidence="3">Large subunit ribosomal protein L7A</fullName>
    </submittedName>
    <submittedName>
        <fullName evidence="4">Ribosomal protein HS6-type (S12/L30/L7a)</fullName>
    </submittedName>
</protein>
<reference evidence="3 5" key="1">
    <citation type="submission" date="2016-10" db="EMBL/GenBank/DDBJ databases">
        <authorList>
            <person name="Varghese N."/>
            <person name="Submissions S."/>
        </authorList>
    </citation>
    <scope>NUCLEOTIDE SEQUENCE [LARGE SCALE GENOMIC DNA]</scope>
    <source>
        <strain evidence="3 5">NLAE-zl-C224</strain>
    </source>
</reference>
<gene>
    <name evidence="4" type="primary">rplGB</name>
    <name evidence="2" type="ORF">HMJ28_12620</name>
    <name evidence="4" type="ORF">NCTC13028_02214</name>
    <name evidence="3" type="ORF">SAMN05216497_11343</name>
</gene>
<dbReference type="AlphaFoldDB" id="A0A240B2K0"/>
<name>A0A240B2K0_CLOCO</name>
<keyword evidence="4" id="KW-0687">Ribonucleoprotein</keyword>
<keyword evidence="5" id="KW-1185">Reference proteome</keyword>
<dbReference type="GeneID" id="70578181"/>
<dbReference type="GO" id="GO:0005840">
    <property type="term" value="C:ribosome"/>
    <property type="evidence" value="ECO:0007669"/>
    <property type="project" value="UniProtKB-KW"/>
</dbReference>
<accession>A0A240B2K0</accession>
<feature type="domain" description="Ribosomal protein eL8/eL30/eS12/Gadd45" evidence="1">
    <location>
        <begin position="7"/>
        <end position="79"/>
    </location>
</feature>
<dbReference type="Proteomes" id="UP000198811">
    <property type="component" value="Unassembled WGS sequence"/>
</dbReference>
<dbReference type="Proteomes" id="UP000250223">
    <property type="component" value="Unassembled WGS sequence"/>
</dbReference>
<dbReference type="InterPro" id="IPR004038">
    <property type="entry name" value="Ribosomal_eL8/eL30/eS12/Gad45"/>
</dbReference>
<reference evidence="4 6" key="2">
    <citation type="submission" date="2018-06" db="EMBL/GenBank/DDBJ databases">
        <authorList>
            <consortium name="Pathogen Informatics"/>
            <person name="Doyle S."/>
        </authorList>
    </citation>
    <scope>NUCLEOTIDE SEQUENCE [LARGE SCALE GENOMIC DNA]</scope>
    <source>
        <strain evidence="4 6">NCTC13028</strain>
    </source>
</reference>
<evidence type="ECO:0000313" key="7">
    <source>
        <dbReference type="Proteomes" id="UP000528432"/>
    </source>
</evidence>
<dbReference type="EMBL" id="FNGL01000013">
    <property type="protein sequence ID" value="SDL23262.1"/>
    <property type="molecule type" value="Genomic_DNA"/>
</dbReference>
<dbReference type="Proteomes" id="UP000528432">
    <property type="component" value="Unassembled WGS sequence"/>
</dbReference>
<dbReference type="RefSeq" id="WP_089866413.1">
    <property type="nucleotide sequence ID" value="NZ_CP173238.1"/>
</dbReference>
<evidence type="ECO:0000313" key="4">
    <source>
        <dbReference type="EMBL" id="SQB35980.1"/>
    </source>
</evidence>
<dbReference type="EMBL" id="JABFIF010000040">
    <property type="protein sequence ID" value="NOH17205.1"/>
    <property type="molecule type" value="Genomic_DNA"/>
</dbReference>
<evidence type="ECO:0000313" key="3">
    <source>
        <dbReference type="EMBL" id="SDL23262.1"/>
    </source>
</evidence>
<dbReference type="SUPFAM" id="SSF55315">
    <property type="entry name" value="L30e-like"/>
    <property type="match status" value="1"/>
</dbReference>
<evidence type="ECO:0000313" key="5">
    <source>
        <dbReference type="Proteomes" id="UP000198811"/>
    </source>
</evidence>
<dbReference type="EMBL" id="UAWC01000026">
    <property type="protein sequence ID" value="SQB35980.1"/>
    <property type="molecule type" value="Genomic_DNA"/>
</dbReference>
<dbReference type="Gene3D" id="3.30.1330.30">
    <property type="match status" value="1"/>
</dbReference>
<evidence type="ECO:0000313" key="6">
    <source>
        <dbReference type="Proteomes" id="UP000250223"/>
    </source>
</evidence>
<dbReference type="InterPro" id="IPR029064">
    <property type="entry name" value="Ribosomal_eL30-like_sf"/>
</dbReference>